<sequence>MPKSPEDINAMMARVCPELASSYAKYPLKGNMWLSTSATVNGSATFIAETNKQPPLKLDYVHGPGPLGFGYYHLTTRAAYRALYPRLQSQAPLPCCACTKDARNNLSDHEDVTMIVYNRSVATIPDDDKGKEDALAIARGEAQAAYHFTQNEQLFFMAVT</sequence>
<proteinExistence type="predicted"/>
<accession>A0A7S2ELZ5</accession>
<dbReference type="EMBL" id="HBGO01022255">
    <property type="protein sequence ID" value="CAD9344842.1"/>
    <property type="molecule type" value="Transcribed_RNA"/>
</dbReference>
<dbReference type="AlphaFoldDB" id="A0A7S2ELZ5"/>
<gene>
    <name evidence="1" type="ORF">OSIN01602_LOCUS12789</name>
</gene>
<evidence type="ECO:0000313" key="1">
    <source>
        <dbReference type="EMBL" id="CAD9344842.1"/>
    </source>
</evidence>
<protein>
    <submittedName>
        <fullName evidence="1">Uncharacterized protein</fullName>
    </submittedName>
</protein>
<name>A0A7S2ELZ5_TRICV</name>
<reference evidence="1" key="1">
    <citation type="submission" date="2021-01" db="EMBL/GenBank/DDBJ databases">
        <authorList>
            <person name="Corre E."/>
            <person name="Pelletier E."/>
            <person name="Niang G."/>
            <person name="Scheremetjew M."/>
            <person name="Finn R."/>
            <person name="Kale V."/>
            <person name="Holt S."/>
            <person name="Cochrane G."/>
            <person name="Meng A."/>
            <person name="Brown T."/>
            <person name="Cohen L."/>
        </authorList>
    </citation>
    <scope>NUCLEOTIDE SEQUENCE</scope>
    <source>
        <strain evidence="1">Grunow 1884</strain>
    </source>
</reference>
<organism evidence="1">
    <name type="scientific">Trieres chinensis</name>
    <name type="common">Marine centric diatom</name>
    <name type="synonym">Odontella sinensis</name>
    <dbReference type="NCBI Taxonomy" id="1514140"/>
    <lineage>
        <taxon>Eukaryota</taxon>
        <taxon>Sar</taxon>
        <taxon>Stramenopiles</taxon>
        <taxon>Ochrophyta</taxon>
        <taxon>Bacillariophyta</taxon>
        <taxon>Mediophyceae</taxon>
        <taxon>Biddulphiophycidae</taxon>
        <taxon>Eupodiscales</taxon>
        <taxon>Parodontellaceae</taxon>
        <taxon>Trieres</taxon>
    </lineage>
</organism>